<dbReference type="EMBL" id="JASCZI010121758">
    <property type="protein sequence ID" value="MED6162875.1"/>
    <property type="molecule type" value="Genomic_DNA"/>
</dbReference>
<evidence type="ECO:0000259" key="1">
    <source>
        <dbReference type="PROSITE" id="PS50181"/>
    </source>
</evidence>
<dbReference type="SMART" id="SM00256">
    <property type="entry name" value="FBOX"/>
    <property type="match status" value="1"/>
</dbReference>
<protein>
    <recommendedName>
        <fullName evidence="1">F-box domain-containing protein</fullName>
    </recommendedName>
</protein>
<dbReference type="Gene3D" id="1.20.1280.50">
    <property type="match status" value="1"/>
</dbReference>
<keyword evidence="3" id="KW-1185">Reference proteome</keyword>
<organism evidence="2 3">
    <name type="scientific">Stylosanthes scabra</name>
    <dbReference type="NCBI Taxonomy" id="79078"/>
    <lineage>
        <taxon>Eukaryota</taxon>
        <taxon>Viridiplantae</taxon>
        <taxon>Streptophyta</taxon>
        <taxon>Embryophyta</taxon>
        <taxon>Tracheophyta</taxon>
        <taxon>Spermatophyta</taxon>
        <taxon>Magnoliopsida</taxon>
        <taxon>eudicotyledons</taxon>
        <taxon>Gunneridae</taxon>
        <taxon>Pentapetalae</taxon>
        <taxon>rosids</taxon>
        <taxon>fabids</taxon>
        <taxon>Fabales</taxon>
        <taxon>Fabaceae</taxon>
        <taxon>Papilionoideae</taxon>
        <taxon>50 kb inversion clade</taxon>
        <taxon>dalbergioids sensu lato</taxon>
        <taxon>Dalbergieae</taxon>
        <taxon>Pterocarpus clade</taxon>
        <taxon>Stylosanthes</taxon>
    </lineage>
</organism>
<dbReference type="NCBIfam" id="TIGR01640">
    <property type="entry name" value="F_box_assoc_1"/>
    <property type="match status" value="1"/>
</dbReference>
<dbReference type="InterPro" id="IPR036047">
    <property type="entry name" value="F-box-like_dom_sf"/>
</dbReference>
<feature type="domain" description="F-box" evidence="1">
    <location>
        <begin position="17"/>
        <end position="63"/>
    </location>
</feature>
<dbReference type="PANTHER" id="PTHR31672:SF13">
    <property type="entry name" value="F-BOX PROTEIN CPR30-LIKE"/>
    <property type="match status" value="1"/>
</dbReference>
<dbReference type="CDD" id="cd22157">
    <property type="entry name" value="F-box_AtFBW1-like"/>
    <property type="match status" value="1"/>
</dbReference>
<dbReference type="InterPro" id="IPR001810">
    <property type="entry name" value="F-box_dom"/>
</dbReference>
<gene>
    <name evidence="2" type="ORF">PIB30_074557</name>
</gene>
<dbReference type="Pfam" id="PF00646">
    <property type="entry name" value="F-box"/>
    <property type="match status" value="1"/>
</dbReference>
<dbReference type="Proteomes" id="UP001341840">
    <property type="component" value="Unassembled WGS sequence"/>
</dbReference>
<dbReference type="PANTHER" id="PTHR31672">
    <property type="entry name" value="BNACNNG10540D PROTEIN"/>
    <property type="match status" value="1"/>
</dbReference>
<dbReference type="InterPro" id="IPR017451">
    <property type="entry name" value="F-box-assoc_interact_dom"/>
</dbReference>
<evidence type="ECO:0000313" key="2">
    <source>
        <dbReference type="EMBL" id="MED6162875.1"/>
    </source>
</evidence>
<reference evidence="2 3" key="1">
    <citation type="journal article" date="2023" name="Plants (Basel)">
        <title>Bridging the Gap: Combining Genomics and Transcriptomics Approaches to Understand Stylosanthes scabra, an Orphan Legume from the Brazilian Caatinga.</title>
        <authorList>
            <person name="Ferreira-Neto J.R.C."/>
            <person name="da Silva M.D."/>
            <person name="Binneck E."/>
            <person name="de Melo N.F."/>
            <person name="da Silva R.H."/>
            <person name="de Melo A.L.T.M."/>
            <person name="Pandolfi V."/>
            <person name="Bustamante F.O."/>
            <person name="Brasileiro-Vidal A.C."/>
            <person name="Benko-Iseppon A.M."/>
        </authorList>
    </citation>
    <scope>NUCLEOTIDE SEQUENCE [LARGE SCALE GENOMIC DNA]</scope>
    <source>
        <tissue evidence="2">Leaves</tissue>
    </source>
</reference>
<dbReference type="InterPro" id="IPR050796">
    <property type="entry name" value="SCF_F-box_component"/>
</dbReference>
<sequence>MKIRSDGIVERLKLVRRPTMPVLPDEIVLEILLRLPVKALLKFKRVGKAWNTLISSPQFAIDNPSPTLAPAMVCCSCIMVQSVVSACGTLASDLHLNVGFQLSIYIDQIFTSCGLGYDHVHDKYKFVTADGLDYTKIFRFGPNYWTFGPDFPYRPVGMSRKTGKFLSGTGTLNWMASMKEKEWVILSFDVANETFGQVSLPRLSGVGLHTYDPVLQASMDCLCFTIQKYGVFEMWMMKEYGVWESWTMISRVDLCLSGSYPIYIPLSISERDALLLRFAYHNLVLYDCDDRKFRNLRMGGRPISVIQTPKACYGGDFLPTYFVYHDSLVLPP</sequence>
<dbReference type="SUPFAM" id="SSF81383">
    <property type="entry name" value="F-box domain"/>
    <property type="match status" value="1"/>
</dbReference>
<proteinExistence type="predicted"/>
<name>A0ABU6URG6_9FABA</name>
<comment type="caution">
    <text evidence="2">The sequence shown here is derived from an EMBL/GenBank/DDBJ whole genome shotgun (WGS) entry which is preliminary data.</text>
</comment>
<dbReference type="PROSITE" id="PS50181">
    <property type="entry name" value="FBOX"/>
    <property type="match status" value="1"/>
</dbReference>
<dbReference type="InterPro" id="IPR006527">
    <property type="entry name" value="F-box-assoc_dom_typ1"/>
</dbReference>
<evidence type="ECO:0000313" key="3">
    <source>
        <dbReference type="Proteomes" id="UP001341840"/>
    </source>
</evidence>
<dbReference type="Pfam" id="PF07734">
    <property type="entry name" value="FBA_1"/>
    <property type="match status" value="1"/>
</dbReference>
<accession>A0ABU6URG6</accession>